<gene>
    <name evidence="3" type="ORF">NCGR_LOCUS8326</name>
</gene>
<organism evidence="3 4">
    <name type="scientific">Miscanthus lutarioriparius</name>
    <dbReference type="NCBI Taxonomy" id="422564"/>
    <lineage>
        <taxon>Eukaryota</taxon>
        <taxon>Viridiplantae</taxon>
        <taxon>Streptophyta</taxon>
        <taxon>Embryophyta</taxon>
        <taxon>Tracheophyta</taxon>
        <taxon>Spermatophyta</taxon>
        <taxon>Magnoliopsida</taxon>
        <taxon>Liliopsida</taxon>
        <taxon>Poales</taxon>
        <taxon>Poaceae</taxon>
        <taxon>PACMAD clade</taxon>
        <taxon>Panicoideae</taxon>
        <taxon>Andropogonodae</taxon>
        <taxon>Andropogoneae</taxon>
        <taxon>Saccharinae</taxon>
        <taxon>Miscanthus</taxon>
    </lineage>
</organism>
<evidence type="ECO:0000256" key="2">
    <source>
        <dbReference type="SAM" id="SignalP"/>
    </source>
</evidence>
<feature type="compositionally biased region" description="Gly residues" evidence="1">
    <location>
        <begin position="131"/>
        <end position="147"/>
    </location>
</feature>
<accession>A0A811MY79</accession>
<feature type="region of interest" description="Disordered" evidence="1">
    <location>
        <begin position="89"/>
        <end position="147"/>
    </location>
</feature>
<sequence length="147" mass="15330">MERRATASERKCSTGLLSLQLLLAAGRARCPAAQAGGRPLPRLPPADPPPLVASSSRARVNRSHLPVFSVEESPNRANRLLCYSIAQDSRGSKGLGHSGDEGRVRGGWQLARGRRRTSVAYPSSARTPGEEGSGSGTADQSGGGWGG</sequence>
<feature type="compositionally biased region" description="Low complexity" evidence="1">
    <location>
        <begin position="30"/>
        <end position="40"/>
    </location>
</feature>
<feature type="compositionally biased region" description="Pro residues" evidence="1">
    <location>
        <begin position="41"/>
        <end position="51"/>
    </location>
</feature>
<name>A0A811MY79_9POAL</name>
<keyword evidence="2" id="KW-0732">Signal</keyword>
<reference evidence="3" key="1">
    <citation type="submission" date="2020-10" db="EMBL/GenBank/DDBJ databases">
        <authorList>
            <person name="Han B."/>
            <person name="Lu T."/>
            <person name="Zhao Q."/>
            <person name="Huang X."/>
            <person name="Zhao Y."/>
        </authorList>
    </citation>
    <scope>NUCLEOTIDE SEQUENCE</scope>
</reference>
<comment type="caution">
    <text evidence="3">The sequence shown here is derived from an EMBL/GenBank/DDBJ whole genome shotgun (WGS) entry which is preliminary data.</text>
</comment>
<keyword evidence="4" id="KW-1185">Reference proteome</keyword>
<feature type="signal peptide" evidence="2">
    <location>
        <begin position="1"/>
        <end position="28"/>
    </location>
</feature>
<evidence type="ECO:0000256" key="1">
    <source>
        <dbReference type="SAM" id="MobiDB-lite"/>
    </source>
</evidence>
<dbReference type="AlphaFoldDB" id="A0A811MY79"/>
<proteinExistence type="predicted"/>
<evidence type="ECO:0000313" key="3">
    <source>
        <dbReference type="EMBL" id="CAD6212548.1"/>
    </source>
</evidence>
<protein>
    <submittedName>
        <fullName evidence="3">Uncharacterized protein</fullName>
    </submittedName>
</protein>
<dbReference type="EMBL" id="CAJGYO010000002">
    <property type="protein sequence ID" value="CAD6212548.1"/>
    <property type="molecule type" value="Genomic_DNA"/>
</dbReference>
<feature type="region of interest" description="Disordered" evidence="1">
    <location>
        <begin position="30"/>
        <end position="60"/>
    </location>
</feature>
<evidence type="ECO:0000313" key="4">
    <source>
        <dbReference type="Proteomes" id="UP000604825"/>
    </source>
</evidence>
<dbReference type="Proteomes" id="UP000604825">
    <property type="component" value="Unassembled WGS sequence"/>
</dbReference>
<feature type="chain" id="PRO_5032338920" evidence="2">
    <location>
        <begin position="29"/>
        <end position="147"/>
    </location>
</feature>